<dbReference type="Proteomes" id="UP000436138">
    <property type="component" value="Chromosome"/>
</dbReference>
<proteinExistence type="predicted"/>
<dbReference type="KEGG" id="sbro:GQF42_04040"/>
<accession>A0A6I6NDA8</accession>
<dbReference type="EMBL" id="CP047020">
    <property type="protein sequence ID" value="QHA09394.1"/>
    <property type="molecule type" value="Genomic_DNA"/>
</dbReference>
<dbReference type="AlphaFoldDB" id="A0A6I6NDA8"/>
<dbReference type="InterPro" id="IPR013595">
    <property type="entry name" value="Pept_S33_TAP-like_C"/>
</dbReference>
<organism evidence="2 3">
    <name type="scientific">Streptomyces broussonetiae</name>
    <dbReference type="NCBI Taxonomy" id="2686304"/>
    <lineage>
        <taxon>Bacteria</taxon>
        <taxon>Bacillati</taxon>
        <taxon>Actinomycetota</taxon>
        <taxon>Actinomycetes</taxon>
        <taxon>Kitasatosporales</taxon>
        <taxon>Streptomycetaceae</taxon>
        <taxon>Streptomyces</taxon>
    </lineage>
</organism>
<feature type="domain" description="Peptidase S33 tripeptidyl aminopeptidase-like C-terminal" evidence="1">
    <location>
        <begin position="5"/>
        <end position="73"/>
    </location>
</feature>
<protein>
    <recommendedName>
        <fullName evidence="1">Peptidase S33 tripeptidyl aminopeptidase-like C-terminal domain-containing protein</fullName>
    </recommendedName>
</protein>
<name>A0A6I6NDA8_9ACTN</name>
<evidence type="ECO:0000313" key="3">
    <source>
        <dbReference type="Proteomes" id="UP000436138"/>
    </source>
</evidence>
<evidence type="ECO:0000313" key="2">
    <source>
        <dbReference type="EMBL" id="QHA09394.1"/>
    </source>
</evidence>
<dbReference type="Pfam" id="PF08386">
    <property type="entry name" value="Abhydrolase_4"/>
    <property type="match status" value="1"/>
</dbReference>
<reference evidence="2 3" key="1">
    <citation type="submission" date="2019-12" db="EMBL/GenBank/DDBJ databases">
        <title>Streptomyces sp. strain T44 isolated from rhizosphere soil of Broussonetia papyrifera.</title>
        <authorList>
            <person name="Mo P."/>
        </authorList>
    </citation>
    <scope>NUCLEOTIDE SEQUENCE [LARGE SCALE GENOMIC DNA]</scope>
    <source>
        <strain evidence="2 3">T44</strain>
    </source>
</reference>
<sequence length="81" mass="8626">MRSDLSALLVNATDDPRTTYRGAETVHRNWPGSRLVTLRGADQHAVYGAFASPCVDATVNAYFASGHLPAGDVTRSRPPAA</sequence>
<keyword evidence="3" id="KW-1185">Reference proteome</keyword>
<gene>
    <name evidence="2" type="ORF">GQF42_04040</name>
</gene>
<evidence type="ECO:0000259" key="1">
    <source>
        <dbReference type="Pfam" id="PF08386"/>
    </source>
</evidence>